<dbReference type="Pfam" id="PF19769">
    <property type="entry name" value="CPxCG_zf"/>
    <property type="match status" value="1"/>
</dbReference>
<evidence type="ECO:0000313" key="1">
    <source>
        <dbReference type="EMBL" id="KYC54611.1"/>
    </source>
</evidence>
<dbReference type="PANTHER" id="PTHR42195:SF1">
    <property type="entry name" value="ZINC FINGER PROTEIN"/>
    <property type="match status" value="1"/>
</dbReference>
<proteinExistence type="predicted"/>
<dbReference type="PANTHER" id="PTHR42195">
    <property type="entry name" value="UCP015877 FAMILY PROTEIN"/>
    <property type="match status" value="1"/>
</dbReference>
<evidence type="ECO:0000313" key="2">
    <source>
        <dbReference type="EMBL" id="KYC57205.1"/>
    </source>
</evidence>
<organism evidence="1 3">
    <name type="scientific">Candidatus Methanofastidiosum methylothiophilum</name>
    <dbReference type="NCBI Taxonomy" id="1705564"/>
    <lineage>
        <taxon>Archaea</taxon>
        <taxon>Methanobacteriati</taxon>
        <taxon>Methanobacteriota</taxon>
        <taxon>Stenosarchaea group</taxon>
        <taxon>Candidatus Methanofastidiosia</taxon>
        <taxon>Candidatus Methanofastidiosales</taxon>
        <taxon>Candidatus Methanofastidiosaceae</taxon>
        <taxon>Candidatus Methanofastidiosum</taxon>
    </lineage>
</organism>
<evidence type="ECO:0008006" key="4">
    <source>
        <dbReference type="Google" id="ProtNLM"/>
    </source>
</evidence>
<dbReference type="EMBL" id="LNJB01000010">
    <property type="protein sequence ID" value="KYC54611.1"/>
    <property type="molecule type" value="Genomic_DNA"/>
</dbReference>
<protein>
    <recommendedName>
        <fullName evidence="4">Archaeal Zn-finger protein</fullName>
    </recommendedName>
</protein>
<sequence>MCKHTDFEVLKKRGRQELRKCNTCGEVFHNVIDKEIPIKITAVISYFENSKKIQLDTVENKIFQIGELLEVNKKKYFVNHIDAKRKGELAAAKDIHTLYLIPEDIPTVLKITLKMENGHLSFRAFSDREEIFSKGDNISLEGYDMIIEKILASNGYKPSAQASEIRRIYCSLSTKRGRSLHVDKR</sequence>
<evidence type="ECO:0000313" key="3">
    <source>
        <dbReference type="Proteomes" id="UP000092420"/>
    </source>
</evidence>
<accession>A0A150JBL3</accession>
<gene>
    <name evidence="1" type="ORF">AN188_00887</name>
    <name evidence="2" type="ORF">APG09_01130</name>
</gene>
<accession>A0A150JFX6</accession>
<accession>A0A150JJ06</accession>
<reference evidence="1 3" key="1">
    <citation type="journal article" date="2016" name="ISME J.">
        <title>Chasing the elusive Euryarchaeota class WSA2: genomes reveal a uniquely fastidious methyl-reducing methanogen.</title>
        <authorList>
            <person name="Nobu M.K."/>
            <person name="Narihiro T."/>
            <person name="Kuroda K."/>
            <person name="Mei R."/>
            <person name="Liu W.T."/>
        </authorList>
    </citation>
    <scope>NUCLEOTIDE SEQUENCE [LARGE SCALE GENOMIC DNA]</scope>
    <source>
        <strain evidence="1">ADurb1013_Bin02101</strain>
        <strain evidence="2">ADurb1213_Bin02801</strain>
    </source>
</reference>
<dbReference type="InterPro" id="IPR012041">
    <property type="entry name" value="Znf_CPxCG-like"/>
</dbReference>
<dbReference type="EMBL" id="LNJE01000013">
    <property type="protein sequence ID" value="KYC57205.1"/>
    <property type="molecule type" value="Genomic_DNA"/>
</dbReference>
<dbReference type="AlphaFoldDB" id="A0A150JBL3"/>
<dbReference type="Proteomes" id="UP000092420">
    <property type="component" value="Unassembled WGS sequence"/>
</dbReference>
<comment type="caution">
    <text evidence="1">The sequence shown here is derived from an EMBL/GenBank/DDBJ whole genome shotgun (WGS) entry which is preliminary data.</text>
</comment>
<name>A0A150JBL3_9EURY</name>